<dbReference type="InterPro" id="IPR051464">
    <property type="entry name" value="Peptidase_M42_aminopept"/>
</dbReference>
<comment type="cofactor">
    <cofactor evidence="9">
        <name>a divalent metal cation</name>
        <dbReference type="ChEBI" id="CHEBI:60240"/>
    </cofactor>
    <text evidence="9">Binds 2 divalent metal cations per subunit.</text>
</comment>
<feature type="binding site" evidence="9">
    <location>
        <position position="81"/>
    </location>
    <ligand>
        <name>Zn(2+)</name>
        <dbReference type="ChEBI" id="CHEBI:29105"/>
        <label>1</label>
    </ligand>
</feature>
<evidence type="ECO:0000256" key="2">
    <source>
        <dbReference type="ARBA" id="ARBA00022438"/>
    </source>
</evidence>
<dbReference type="EC" id="3.4.11.7" evidence="6"/>
<evidence type="ECO:0000256" key="4">
    <source>
        <dbReference type="ARBA" id="ARBA00022723"/>
    </source>
</evidence>
<dbReference type="PANTHER" id="PTHR32481">
    <property type="entry name" value="AMINOPEPTIDASE"/>
    <property type="match status" value="1"/>
</dbReference>
<evidence type="ECO:0000256" key="5">
    <source>
        <dbReference type="ARBA" id="ARBA00022801"/>
    </source>
</evidence>
<dbReference type="PIRSF" id="PIRSF001123">
    <property type="entry name" value="PepA_GA"/>
    <property type="match status" value="1"/>
</dbReference>
<evidence type="ECO:0000256" key="3">
    <source>
        <dbReference type="ARBA" id="ARBA00022670"/>
    </source>
</evidence>
<feature type="binding site" evidence="9">
    <location>
        <position position="252"/>
    </location>
    <ligand>
        <name>Zn(2+)</name>
        <dbReference type="ChEBI" id="CHEBI:29105"/>
        <label>1</label>
    </ligand>
</feature>
<evidence type="ECO:0000256" key="7">
    <source>
        <dbReference type="PIRNR" id="PIRNR001123"/>
    </source>
</evidence>
<dbReference type="Proteomes" id="UP000031847">
    <property type="component" value="Unassembled WGS sequence"/>
</dbReference>
<evidence type="ECO:0000256" key="6">
    <source>
        <dbReference type="NCBIfam" id="TIGR03107"/>
    </source>
</evidence>
<dbReference type="EMBL" id="BBSI01000040">
    <property type="protein sequence ID" value="GAM81427.1"/>
    <property type="molecule type" value="Genomic_DNA"/>
</dbReference>
<protein>
    <recommendedName>
        <fullName evidence="6">Glutamyl aminopeptidase</fullName>
        <ecNumber evidence="6">3.4.11.7</ecNumber>
    </recommendedName>
</protein>
<gene>
    <name evidence="10" type="ORF">JCM5805K_2551</name>
</gene>
<dbReference type="SUPFAM" id="SSF101821">
    <property type="entry name" value="Aminopeptidase/glucanase lid domain"/>
    <property type="match status" value="1"/>
</dbReference>
<feature type="binding site" evidence="9">
    <location>
        <position position="197"/>
    </location>
    <ligand>
        <name>Zn(2+)</name>
        <dbReference type="ChEBI" id="CHEBI:29105"/>
        <label>1</label>
    </ligand>
</feature>
<evidence type="ECO:0000256" key="8">
    <source>
        <dbReference type="PIRSR" id="PIRSR001123-1"/>
    </source>
</evidence>
<comment type="caution">
    <text evidence="10">The sequence shown here is derived from an EMBL/GenBank/DDBJ whole genome shotgun (WGS) entry which is preliminary data.</text>
</comment>
<keyword evidence="5" id="KW-0378">Hydrolase</keyword>
<dbReference type="GO" id="GO:0004230">
    <property type="term" value="F:glutamyl aminopeptidase activity"/>
    <property type="evidence" value="ECO:0007669"/>
    <property type="project" value="UniProtKB-EC"/>
</dbReference>
<proteinExistence type="inferred from homology"/>
<dbReference type="GO" id="GO:0046872">
    <property type="term" value="F:metal ion binding"/>
    <property type="evidence" value="ECO:0007669"/>
    <property type="project" value="UniProtKB-UniRule"/>
</dbReference>
<feature type="active site" description="Proton acceptor" evidence="8">
    <location>
        <position position="229"/>
    </location>
</feature>
<dbReference type="Gene3D" id="2.40.30.40">
    <property type="entry name" value="Peptidase M42, domain 2"/>
    <property type="match status" value="1"/>
</dbReference>
<dbReference type="PANTHER" id="PTHR32481:SF0">
    <property type="entry name" value="AMINOPEPTIDASE YPDE-RELATED"/>
    <property type="match status" value="1"/>
</dbReference>
<keyword evidence="3" id="KW-0645">Protease</keyword>
<evidence type="ECO:0000313" key="11">
    <source>
        <dbReference type="Proteomes" id="UP000031847"/>
    </source>
</evidence>
<dbReference type="MEROPS" id="M42.001"/>
<feature type="binding site" evidence="9">
    <location>
        <position position="335"/>
    </location>
    <ligand>
        <name>Zn(2+)</name>
        <dbReference type="ChEBI" id="CHEBI:29105"/>
        <label>2</label>
    </ligand>
</feature>
<evidence type="ECO:0000313" key="10">
    <source>
        <dbReference type="EMBL" id="GAM81427.1"/>
    </source>
</evidence>
<feature type="binding site" evidence="9">
    <location>
        <position position="230"/>
    </location>
    <ligand>
        <name>Zn(2+)</name>
        <dbReference type="ChEBI" id="CHEBI:29105"/>
        <label>2</label>
    </ligand>
</feature>
<dbReference type="AlphaFoldDB" id="A0A0B8QWP0"/>
<dbReference type="CDD" id="cd05656">
    <property type="entry name" value="M42_Frv"/>
    <property type="match status" value="1"/>
</dbReference>
<evidence type="ECO:0000256" key="1">
    <source>
        <dbReference type="ARBA" id="ARBA00006272"/>
    </source>
</evidence>
<feature type="binding site" evidence="9">
    <location>
        <position position="197"/>
    </location>
    <ligand>
        <name>Zn(2+)</name>
        <dbReference type="ChEBI" id="CHEBI:29105"/>
        <label>2</label>
    </ligand>
</feature>
<keyword evidence="2" id="KW-0031">Aminopeptidase</keyword>
<name>A0A0B8QWP0_LACLL</name>
<dbReference type="Gene3D" id="3.40.630.10">
    <property type="entry name" value="Zn peptidases"/>
    <property type="match status" value="1"/>
</dbReference>
<dbReference type="InterPro" id="IPR008007">
    <property type="entry name" value="Peptidase_M42"/>
</dbReference>
<organism evidence="10 11">
    <name type="scientific">Lactococcus lactis subsp. lactis</name>
    <name type="common">Streptococcus lactis</name>
    <dbReference type="NCBI Taxonomy" id="1360"/>
    <lineage>
        <taxon>Bacteria</taxon>
        <taxon>Bacillati</taxon>
        <taxon>Bacillota</taxon>
        <taxon>Bacilli</taxon>
        <taxon>Lactobacillales</taxon>
        <taxon>Streptococcaceae</taxon>
        <taxon>Lactococcus</taxon>
    </lineage>
</organism>
<dbReference type="InterPro" id="IPR017538">
    <property type="entry name" value="Pept_M42_glutamyl_aminopept"/>
</dbReference>
<comment type="similarity">
    <text evidence="1 7">Belongs to the peptidase M42 family.</text>
</comment>
<accession>A0A0B8QWP0</accession>
<evidence type="ECO:0000256" key="9">
    <source>
        <dbReference type="PIRSR" id="PIRSR001123-2"/>
    </source>
</evidence>
<dbReference type="InterPro" id="IPR023367">
    <property type="entry name" value="Peptidase_M42_dom2"/>
</dbReference>
<keyword evidence="4 9" id="KW-0479">Metal-binding</keyword>
<dbReference type="GO" id="GO:0006508">
    <property type="term" value="P:proteolysis"/>
    <property type="evidence" value="ECO:0007669"/>
    <property type="project" value="UniProtKB-KW"/>
</dbReference>
<reference evidence="10 11" key="1">
    <citation type="submission" date="2015-01" db="EMBL/GenBank/DDBJ databases">
        <title>Lactococcus lactis subsp.lactis JCM 5805 whole genome shotgun sequence.</title>
        <authorList>
            <person name="Fujii T."/>
            <person name="Tomita Y."/>
            <person name="Ikushima S."/>
            <person name="Fujiwara D."/>
        </authorList>
    </citation>
    <scope>NUCLEOTIDE SEQUENCE [LARGE SCALE GENOMIC DNA]</scope>
    <source>
        <strain evidence="10 11">JCM 5805</strain>
    </source>
</reference>
<dbReference type="NCBIfam" id="TIGR03107">
    <property type="entry name" value="glu_aminopep"/>
    <property type="match status" value="1"/>
</dbReference>
<dbReference type="SUPFAM" id="SSF53187">
    <property type="entry name" value="Zn-dependent exopeptidases"/>
    <property type="match status" value="1"/>
</dbReference>
<dbReference type="Pfam" id="PF05343">
    <property type="entry name" value="Peptidase_M42"/>
    <property type="match status" value="1"/>
</dbReference>
<sequence>MLTNLSVNFSVFRRRKMELFDKVKALTEIQATSGFEGSVRDYLKTRMIALGYQPEFDGLGGIFVTKTSKVANAPRIMIAAHMDEVGFMVSSIKADGTFRVVPLGGWNPLVVSGQRFTLFTRTGKKIPVVTGGLPPHLLRGTGVTPQIPAISDIVFDGAFENAAEAAEFGIAQGDVIIPETETILSANGKNIISKAWDNRYGCLMILELLEFLADKELPATLIIGANVQEEVGLRGAKVSTTMFKPDLFFAVDCSPASDTFGDDNGRLGEGTTLRFFDPGHIMLPGMKNFLLETADKAKVKTQVYMAKGGTDAGAAHLANNGVPSTTIGVVARYIHSHQTIFNIDDFNQAQTFLRNIVTSLSTEKVAEIKNY</sequence>